<dbReference type="InterPro" id="IPR005807">
    <property type="entry name" value="SecE_bac"/>
</dbReference>
<dbReference type="GO" id="GO:0006605">
    <property type="term" value="P:protein targeting"/>
    <property type="evidence" value="ECO:0007669"/>
    <property type="project" value="UniProtKB-UniRule"/>
</dbReference>
<dbReference type="PANTHER" id="PTHR33910:SF1">
    <property type="entry name" value="PROTEIN TRANSLOCASE SUBUNIT SECE"/>
    <property type="match status" value="1"/>
</dbReference>
<keyword evidence="8 9" id="KW-0472">Membrane</keyword>
<dbReference type="GO" id="GO:0008320">
    <property type="term" value="F:protein transmembrane transporter activity"/>
    <property type="evidence" value="ECO:0007669"/>
    <property type="project" value="UniProtKB-UniRule"/>
</dbReference>
<dbReference type="Pfam" id="PF00584">
    <property type="entry name" value="SecE"/>
    <property type="match status" value="1"/>
</dbReference>
<evidence type="ECO:0000256" key="7">
    <source>
        <dbReference type="ARBA" id="ARBA00023010"/>
    </source>
</evidence>
<keyword evidence="5 9" id="KW-0653">Protein transport</keyword>
<dbReference type="RefSeq" id="WP_132129445.1">
    <property type="nucleotide sequence ID" value="NZ_CP042432.1"/>
</dbReference>
<dbReference type="Gene3D" id="1.20.5.1030">
    <property type="entry name" value="Preprotein translocase secy subunit"/>
    <property type="match status" value="1"/>
</dbReference>
<comment type="subunit">
    <text evidence="9">Component of the Sec protein translocase complex. Heterotrimer consisting of SecY, SecE and SecG subunits. The heterotrimers can form oligomers, although 1 heterotrimer is thought to be able to translocate proteins. Interacts with the ribosome. Interacts with SecDF, and other proteins may be involved. Interacts with SecA.</text>
</comment>
<comment type="similarity">
    <text evidence="9">Belongs to the SecE/SEC61-gamma family.</text>
</comment>
<dbReference type="GO" id="GO:0009306">
    <property type="term" value="P:protein secretion"/>
    <property type="evidence" value="ECO:0007669"/>
    <property type="project" value="UniProtKB-UniRule"/>
</dbReference>
<dbReference type="HAMAP" id="MF_00422">
    <property type="entry name" value="SecE"/>
    <property type="match status" value="1"/>
</dbReference>
<keyword evidence="2 9" id="KW-0813">Transport</keyword>
<feature type="transmembrane region" description="Helical" evidence="9">
    <location>
        <begin position="32"/>
        <end position="52"/>
    </location>
</feature>
<organism evidence="10 11">
    <name type="scientific">Anseongella ginsenosidimutans</name>
    <dbReference type="NCBI Taxonomy" id="496056"/>
    <lineage>
        <taxon>Bacteria</taxon>
        <taxon>Pseudomonadati</taxon>
        <taxon>Bacteroidota</taxon>
        <taxon>Sphingobacteriia</taxon>
        <taxon>Sphingobacteriales</taxon>
        <taxon>Sphingobacteriaceae</taxon>
        <taxon>Anseongella</taxon>
    </lineage>
</organism>
<evidence type="ECO:0000256" key="6">
    <source>
        <dbReference type="ARBA" id="ARBA00022989"/>
    </source>
</evidence>
<comment type="function">
    <text evidence="9">Essential subunit of the Sec protein translocation channel SecYEG. Clamps together the 2 halves of SecY. May contact the channel plug during translocation.</text>
</comment>
<dbReference type="GO" id="GO:0043952">
    <property type="term" value="P:protein transport by the Sec complex"/>
    <property type="evidence" value="ECO:0007669"/>
    <property type="project" value="UniProtKB-UniRule"/>
</dbReference>
<dbReference type="PANTHER" id="PTHR33910">
    <property type="entry name" value="PROTEIN TRANSLOCASE SUBUNIT SECE"/>
    <property type="match status" value="1"/>
</dbReference>
<keyword evidence="11" id="KW-1185">Reference proteome</keyword>
<keyword evidence="6 9" id="KW-1133">Transmembrane helix</keyword>
<keyword evidence="4 9" id="KW-0812">Transmembrane</keyword>
<dbReference type="AlphaFoldDB" id="A0A4V2UTN5"/>
<proteinExistence type="inferred from homology"/>
<dbReference type="NCBIfam" id="TIGR00964">
    <property type="entry name" value="secE_bact"/>
    <property type="match status" value="1"/>
</dbReference>
<keyword evidence="3 9" id="KW-1003">Cell membrane</keyword>
<evidence type="ECO:0000256" key="5">
    <source>
        <dbReference type="ARBA" id="ARBA00022927"/>
    </source>
</evidence>
<evidence type="ECO:0000313" key="11">
    <source>
        <dbReference type="Proteomes" id="UP000295807"/>
    </source>
</evidence>
<keyword evidence="7 9" id="KW-0811">Translocation</keyword>
<comment type="caution">
    <text evidence="10">The sequence shown here is derived from an EMBL/GenBank/DDBJ whole genome shotgun (WGS) entry which is preliminary data.</text>
</comment>
<dbReference type="InterPro" id="IPR038379">
    <property type="entry name" value="SecE_sf"/>
</dbReference>
<sequence>MSKIISYIKESRNELLHKVTWPTLRELQSSSVVVLVASLIIALIVFAMDSVFENLIKLFYGIN</sequence>
<evidence type="ECO:0000256" key="1">
    <source>
        <dbReference type="ARBA" id="ARBA00004370"/>
    </source>
</evidence>
<dbReference type="InterPro" id="IPR001901">
    <property type="entry name" value="Translocase_SecE/Sec61-g"/>
</dbReference>
<dbReference type="Proteomes" id="UP000295807">
    <property type="component" value="Unassembled WGS sequence"/>
</dbReference>
<comment type="subcellular location">
    <subcellularLocation>
        <location evidence="9">Cell membrane</location>
        <topology evidence="9">Single-pass membrane protein</topology>
    </subcellularLocation>
    <subcellularLocation>
        <location evidence="1">Membrane</location>
    </subcellularLocation>
</comment>
<evidence type="ECO:0000256" key="3">
    <source>
        <dbReference type="ARBA" id="ARBA00022475"/>
    </source>
</evidence>
<evidence type="ECO:0000256" key="8">
    <source>
        <dbReference type="ARBA" id="ARBA00023136"/>
    </source>
</evidence>
<protein>
    <recommendedName>
        <fullName evidence="9">Protein translocase subunit SecE</fullName>
    </recommendedName>
</protein>
<reference evidence="10 11" key="1">
    <citation type="submission" date="2019-03" db="EMBL/GenBank/DDBJ databases">
        <title>Genomic Encyclopedia of Type Strains, Phase IV (KMG-IV): sequencing the most valuable type-strain genomes for metagenomic binning, comparative biology and taxonomic classification.</title>
        <authorList>
            <person name="Goeker M."/>
        </authorList>
    </citation>
    <scope>NUCLEOTIDE SEQUENCE [LARGE SCALE GENOMIC DNA]</scope>
    <source>
        <strain evidence="10 11">DSM 21100</strain>
    </source>
</reference>
<accession>A0A4V2UTN5</accession>
<evidence type="ECO:0000313" key="10">
    <source>
        <dbReference type="EMBL" id="TCS86892.1"/>
    </source>
</evidence>
<evidence type="ECO:0000256" key="9">
    <source>
        <dbReference type="HAMAP-Rule" id="MF_00422"/>
    </source>
</evidence>
<dbReference type="EMBL" id="SMAD01000006">
    <property type="protein sequence ID" value="TCS86892.1"/>
    <property type="molecule type" value="Genomic_DNA"/>
</dbReference>
<evidence type="ECO:0000256" key="4">
    <source>
        <dbReference type="ARBA" id="ARBA00022692"/>
    </source>
</evidence>
<gene>
    <name evidence="9" type="primary">secE</name>
    <name evidence="10" type="ORF">EDD80_106208</name>
</gene>
<dbReference type="GO" id="GO:0065002">
    <property type="term" value="P:intracellular protein transmembrane transport"/>
    <property type="evidence" value="ECO:0007669"/>
    <property type="project" value="UniProtKB-UniRule"/>
</dbReference>
<dbReference type="GO" id="GO:0005886">
    <property type="term" value="C:plasma membrane"/>
    <property type="evidence" value="ECO:0007669"/>
    <property type="project" value="UniProtKB-SubCell"/>
</dbReference>
<name>A0A4V2UTN5_9SPHI</name>
<evidence type="ECO:0000256" key="2">
    <source>
        <dbReference type="ARBA" id="ARBA00022448"/>
    </source>
</evidence>